<dbReference type="PANTHER" id="PTHR11469:SF1">
    <property type="entry name" value="GLUCOSE-6-PHOSPHATE ISOMERASE"/>
    <property type="match status" value="1"/>
</dbReference>
<dbReference type="PANTHER" id="PTHR11469">
    <property type="entry name" value="GLUCOSE-6-PHOSPHATE ISOMERASE"/>
    <property type="match status" value="1"/>
</dbReference>
<dbReference type="InterPro" id="IPR035476">
    <property type="entry name" value="SIS_PGI_1"/>
</dbReference>
<evidence type="ECO:0000256" key="7">
    <source>
        <dbReference type="HAMAP-Rule" id="MF_00473"/>
    </source>
</evidence>
<dbReference type="Proteomes" id="UP001180503">
    <property type="component" value="Unassembled WGS sequence"/>
</dbReference>
<comment type="pathway">
    <text evidence="7">Carbohydrate biosynthesis; gluconeogenesis.</text>
</comment>
<dbReference type="CDD" id="cd05016">
    <property type="entry name" value="SIS_PGI_2"/>
    <property type="match status" value="1"/>
</dbReference>
<reference evidence="10" key="1">
    <citation type="submission" date="2023-07" db="EMBL/GenBank/DDBJ databases">
        <title>30 novel species of actinomycetes from the DSMZ collection.</title>
        <authorList>
            <person name="Nouioui I."/>
        </authorList>
    </citation>
    <scope>NUCLEOTIDE SEQUENCE [LARGE SCALE GENOMIC DNA]</scope>
    <source>
        <strain evidence="10">DSM 41635</strain>
    </source>
</reference>
<dbReference type="GO" id="GO:0004347">
    <property type="term" value="F:glucose-6-phosphate isomerase activity"/>
    <property type="evidence" value="ECO:0007669"/>
    <property type="project" value="UniProtKB-EC"/>
</dbReference>
<evidence type="ECO:0000256" key="2">
    <source>
        <dbReference type="ARBA" id="ARBA00006604"/>
    </source>
</evidence>
<dbReference type="InterPro" id="IPR023096">
    <property type="entry name" value="G6P_Isomerase_C"/>
</dbReference>
<dbReference type="HAMAP" id="MF_00473">
    <property type="entry name" value="G6P_isomerase"/>
    <property type="match status" value="1"/>
</dbReference>
<comment type="pathway">
    <text evidence="1 7 8">Carbohydrate degradation; glycolysis; D-glyceraldehyde 3-phosphate and glycerone phosphate from D-glucose: step 2/4.</text>
</comment>
<evidence type="ECO:0000313" key="9">
    <source>
        <dbReference type="EMBL" id="MDT0402026.1"/>
    </source>
</evidence>
<dbReference type="PROSITE" id="PS51463">
    <property type="entry name" value="P_GLUCOSE_ISOMERASE_3"/>
    <property type="match status" value="1"/>
</dbReference>
<evidence type="ECO:0000256" key="5">
    <source>
        <dbReference type="ARBA" id="ARBA00023235"/>
    </source>
</evidence>
<keyword evidence="4 7" id="KW-0324">Glycolysis</keyword>
<dbReference type="EC" id="5.3.1.9" evidence="7"/>
<dbReference type="PRINTS" id="PR00662">
    <property type="entry name" value="G6PISOMERASE"/>
</dbReference>
<dbReference type="InterPro" id="IPR001672">
    <property type="entry name" value="G6P_Isomerase"/>
</dbReference>
<sequence>MSDVPEPTRRPQWTALENYRRDTLPRPDLRELFDTDPSRAERYVVRVGDLRLDYSKHLVDDETLALLRELAEATDVFGLRDAMFRGERINTTEDRAVLHTALRAPRDAVIEVDGENVVPAVHAVLDRMADFAGRVRSGEWTGHTGKRIRNVVNIGIGGSDLGPAMAYEALRAYTDRSLTLRFVSNVDGADLHEATRDLDPAETLFIVASKTFTTIETITNATSARSWLLDALGDEKAVARHFVALSTNAGKVTDFGIDTANMFEFWDWVGGRYSFDSAIGLSLMIAIGPDRFREMLDGFRIVDEHFVNAPAEANAPLLMGLLGIWYNNFLGAQSHAVLPYSHYLSKFTAYLQQLDMESNGKSVDRQGRPATWQTGPVVWGTPGTNGQHAYYQLIHQGTKLIPADLIGFARPVAELSGELAAQHDLLMANLFAQGQALAFGKTAEEVRAEGVPEEQVPHRTFRGNHPTTTILATELTPSVLGQLIALYEHKVFVQGAVWNIDSFDQWGVELGKVLAKRVEPALTQGADVPGLDPSTAALVAAYRERRK</sequence>
<feature type="active site" evidence="7">
    <location>
        <position position="388"/>
    </location>
</feature>
<keyword evidence="5 7" id="KW-0413">Isomerase</keyword>
<comment type="catalytic activity">
    <reaction evidence="6 7 8">
        <text>alpha-D-glucose 6-phosphate = beta-D-fructose 6-phosphate</text>
        <dbReference type="Rhea" id="RHEA:11816"/>
        <dbReference type="ChEBI" id="CHEBI:57634"/>
        <dbReference type="ChEBI" id="CHEBI:58225"/>
        <dbReference type="EC" id="5.3.1.9"/>
    </reaction>
</comment>
<dbReference type="Pfam" id="PF00342">
    <property type="entry name" value="PGI"/>
    <property type="match status" value="1"/>
</dbReference>
<dbReference type="Gene3D" id="1.10.1390.10">
    <property type="match status" value="1"/>
</dbReference>
<accession>A0ABU2QC50</accession>
<dbReference type="Gene3D" id="3.40.50.10490">
    <property type="entry name" value="Glucose-6-phosphate isomerase like protein, domain 1"/>
    <property type="match status" value="2"/>
</dbReference>
<evidence type="ECO:0000256" key="8">
    <source>
        <dbReference type="RuleBase" id="RU000612"/>
    </source>
</evidence>
<dbReference type="InterPro" id="IPR035482">
    <property type="entry name" value="SIS_PGI_2"/>
</dbReference>
<comment type="function">
    <text evidence="7">Catalyzes the reversible isomerization of glucose-6-phosphate to fructose-6-phosphate.</text>
</comment>
<keyword evidence="7" id="KW-0963">Cytoplasm</keyword>
<feature type="active site" description="Proton donor" evidence="7">
    <location>
        <position position="357"/>
    </location>
</feature>
<evidence type="ECO:0000256" key="3">
    <source>
        <dbReference type="ARBA" id="ARBA00022432"/>
    </source>
</evidence>
<dbReference type="PROSITE" id="PS00174">
    <property type="entry name" value="P_GLUCOSE_ISOMERASE_2"/>
    <property type="match status" value="1"/>
</dbReference>
<comment type="similarity">
    <text evidence="2 7 8">Belongs to the GPI family.</text>
</comment>
<dbReference type="RefSeq" id="WP_030219274.1">
    <property type="nucleotide sequence ID" value="NZ_JAVRFB010000005.1"/>
</dbReference>
<dbReference type="InterPro" id="IPR046348">
    <property type="entry name" value="SIS_dom_sf"/>
</dbReference>
<evidence type="ECO:0000256" key="4">
    <source>
        <dbReference type="ARBA" id="ARBA00023152"/>
    </source>
</evidence>
<dbReference type="PROSITE" id="PS00765">
    <property type="entry name" value="P_GLUCOSE_ISOMERASE_1"/>
    <property type="match status" value="1"/>
</dbReference>
<dbReference type="InterPro" id="IPR018189">
    <property type="entry name" value="Phosphoglucose_isomerase_CS"/>
</dbReference>
<dbReference type="SUPFAM" id="SSF53697">
    <property type="entry name" value="SIS domain"/>
    <property type="match status" value="1"/>
</dbReference>
<dbReference type="EMBL" id="JAVRFB010000005">
    <property type="protein sequence ID" value="MDT0402026.1"/>
    <property type="molecule type" value="Genomic_DNA"/>
</dbReference>
<name>A0ABU2QC50_9ACTN</name>
<feature type="active site" evidence="7">
    <location>
        <position position="512"/>
    </location>
</feature>
<keyword evidence="3 7" id="KW-0312">Gluconeogenesis</keyword>
<comment type="subcellular location">
    <subcellularLocation>
        <location evidence="7">Cytoplasm</location>
    </subcellularLocation>
</comment>
<gene>
    <name evidence="7 9" type="primary">pgi</name>
    <name evidence="9" type="ORF">RM528_09165</name>
</gene>
<protein>
    <recommendedName>
        <fullName evidence="7">Glucose-6-phosphate isomerase</fullName>
        <shortName evidence="7">GPI</shortName>
        <ecNumber evidence="7">5.3.1.9</ecNumber>
    </recommendedName>
    <alternativeName>
        <fullName evidence="7">Phosphoglucose isomerase</fullName>
        <shortName evidence="7">PGI</shortName>
    </alternativeName>
    <alternativeName>
        <fullName evidence="7">Phosphohexose isomerase</fullName>
        <shortName evidence="7">PHI</shortName>
    </alternativeName>
</protein>
<evidence type="ECO:0000313" key="10">
    <source>
        <dbReference type="Proteomes" id="UP001180503"/>
    </source>
</evidence>
<dbReference type="CDD" id="cd05015">
    <property type="entry name" value="SIS_PGI_1"/>
    <property type="match status" value="1"/>
</dbReference>
<proteinExistence type="inferred from homology"/>
<evidence type="ECO:0000256" key="1">
    <source>
        <dbReference type="ARBA" id="ARBA00004926"/>
    </source>
</evidence>
<organism evidence="9 10">
    <name type="scientific">Streptomyces edwardsiae</name>
    <dbReference type="NCBI Taxonomy" id="3075527"/>
    <lineage>
        <taxon>Bacteria</taxon>
        <taxon>Bacillati</taxon>
        <taxon>Actinomycetota</taxon>
        <taxon>Actinomycetes</taxon>
        <taxon>Kitasatosporales</taxon>
        <taxon>Streptomycetaceae</taxon>
        <taxon>Streptomyces</taxon>
    </lineage>
</organism>
<dbReference type="NCBIfam" id="NF001211">
    <property type="entry name" value="PRK00179.1"/>
    <property type="match status" value="1"/>
</dbReference>
<evidence type="ECO:0000256" key="6">
    <source>
        <dbReference type="ARBA" id="ARBA00029321"/>
    </source>
</evidence>
<comment type="caution">
    <text evidence="9">The sequence shown here is derived from an EMBL/GenBank/DDBJ whole genome shotgun (WGS) entry which is preliminary data.</text>
</comment>